<name>A0A6A5T5Q6_9PLEO</name>
<reference evidence="3" key="1">
    <citation type="journal article" date="2020" name="Stud. Mycol.">
        <title>101 Dothideomycetes genomes: a test case for predicting lifestyles and emergence of pathogens.</title>
        <authorList>
            <person name="Haridas S."/>
            <person name="Albert R."/>
            <person name="Binder M."/>
            <person name="Bloem J."/>
            <person name="Labutti K."/>
            <person name="Salamov A."/>
            <person name="Andreopoulos B."/>
            <person name="Baker S."/>
            <person name="Barry K."/>
            <person name="Bills G."/>
            <person name="Bluhm B."/>
            <person name="Cannon C."/>
            <person name="Castanera R."/>
            <person name="Culley D."/>
            <person name="Daum C."/>
            <person name="Ezra D."/>
            <person name="Gonzalez J."/>
            <person name="Henrissat B."/>
            <person name="Kuo A."/>
            <person name="Liang C."/>
            <person name="Lipzen A."/>
            <person name="Lutzoni F."/>
            <person name="Magnuson J."/>
            <person name="Mondo S."/>
            <person name="Nolan M."/>
            <person name="Ohm R."/>
            <person name="Pangilinan J."/>
            <person name="Park H.-J."/>
            <person name="Ramirez L."/>
            <person name="Alfaro M."/>
            <person name="Sun H."/>
            <person name="Tritt A."/>
            <person name="Yoshinaga Y."/>
            <person name="Zwiers L.-H."/>
            <person name="Turgeon B."/>
            <person name="Goodwin S."/>
            <person name="Spatafora J."/>
            <person name="Crous P."/>
            <person name="Grigoriev I."/>
        </authorList>
    </citation>
    <scope>NUCLEOTIDE SEQUENCE</scope>
    <source>
        <strain evidence="3">CBS 675.92</strain>
    </source>
</reference>
<dbReference type="AlphaFoldDB" id="A0A6A5T5Q6"/>
<evidence type="ECO:0000313" key="3">
    <source>
        <dbReference type="EMBL" id="KAF1948285.1"/>
    </source>
</evidence>
<organism evidence="3 4">
    <name type="scientific">Byssothecium circinans</name>
    <dbReference type="NCBI Taxonomy" id="147558"/>
    <lineage>
        <taxon>Eukaryota</taxon>
        <taxon>Fungi</taxon>
        <taxon>Dikarya</taxon>
        <taxon>Ascomycota</taxon>
        <taxon>Pezizomycotina</taxon>
        <taxon>Dothideomycetes</taxon>
        <taxon>Pleosporomycetidae</taxon>
        <taxon>Pleosporales</taxon>
        <taxon>Massarineae</taxon>
        <taxon>Massarinaceae</taxon>
        <taxon>Byssothecium</taxon>
    </lineage>
</organism>
<dbReference type="EMBL" id="ML977065">
    <property type="protein sequence ID" value="KAF1948285.1"/>
    <property type="molecule type" value="Genomic_DNA"/>
</dbReference>
<feature type="region of interest" description="Disordered" evidence="1">
    <location>
        <begin position="64"/>
        <end position="101"/>
    </location>
</feature>
<evidence type="ECO:0000256" key="1">
    <source>
        <dbReference type="SAM" id="MobiDB-lite"/>
    </source>
</evidence>
<sequence length="164" mass="18344">MPPCFVEGKNSNGLVSFLLRIPLTPISPYFTHYSCDRFTSPASYCVCIPSLRYFLLLSTPQDPSTRRTSFNGEPRHPATSHSMDHRMPSAKIKSPPLSTPDTDKSLASETWGLVGHDEDRDVQENYNVDSRADEETRSVFDILRGSAVHLESALAELSVWVGVW</sequence>
<dbReference type="EMBL" id="ML977070">
    <property type="protein sequence ID" value="KAF1948198.1"/>
    <property type="molecule type" value="Genomic_DNA"/>
</dbReference>
<evidence type="ECO:0000313" key="4">
    <source>
        <dbReference type="Proteomes" id="UP000800035"/>
    </source>
</evidence>
<keyword evidence="4" id="KW-1185">Reference proteome</keyword>
<evidence type="ECO:0000313" key="2">
    <source>
        <dbReference type="EMBL" id="KAF1948198.1"/>
    </source>
</evidence>
<accession>A0A6A5T5Q6</accession>
<proteinExistence type="predicted"/>
<gene>
    <name evidence="3" type="ORF">CC80DRAFT_318246</name>
    <name evidence="2" type="ORF">CC80DRAFT_329633</name>
</gene>
<protein>
    <submittedName>
        <fullName evidence="3">Uncharacterized protein</fullName>
    </submittedName>
</protein>
<dbReference type="Proteomes" id="UP000800035">
    <property type="component" value="Unassembled WGS sequence"/>
</dbReference>